<evidence type="ECO:0000313" key="2">
    <source>
        <dbReference type="EMBL" id="GID12258.1"/>
    </source>
</evidence>
<dbReference type="SUPFAM" id="SSF53067">
    <property type="entry name" value="Actin-like ATPase domain"/>
    <property type="match status" value="1"/>
</dbReference>
<dbReference type="SUPFAM" id="SSF46785">
    <property type="entry name" value="Winged helix' DNA-binding domain"/>
    <property type="match status" value="1"/>
</dbReference>
<sequence>MAGRTSTATTRAVSQVNRTALLEALRSGGPMTLQDLQSSTGLSPATVNRLVDAMRRDGLIVDVGVGVSTGGRPPRLIGYNARASSVIAVDLGARTIKGVLYDLSGAALAVRTVDTGADSDAASGPGVFDRVAELAERLVATGVEQGSPARAVAVGVPGTVRTDTGMVEFAPSLRWWDMPLAELLTERLGVPVVVENDVNLRAVAEHRLGAGRGMASMAVVAVGTGVGAGLVIGGELFRGAQGGAGEIGYMLLDRSSVARPWPGFGDLESRIGGPALARRAADAGLAEPKGGLDAERVLARVRAGDRTANEVFRAVVDEVAMAVANLAVVLNPEAIILAGGVGDAAADLLLPAVRARLAGRIPLVPKLVAAEVPDGELRGAAQLAVESSEHPVYLTSQS</sequence>
<dbReference type="Pfam" id="PF00480">
    <property type="entry name" value="ROK"/>
    <property type="match status" value="1"/>
</dbReference>
<dbReference type="EMBL" id="BOMB01000017">
    <property type="protein sequence ID" value="GID12258.1"/>
    <property type="molecule type" value="Genomic_DNA"/>
</dbReference>
<keyword evidence="2" id="KW-0418">Kinase</keyword>
<dbReference type="InterPro" id="IPR043129">
    <property type="entry name" value="ATPase_NBD"/>
</dbReference>
<comment type="similarity">
    <text evidence="1">Belongs to the ROK (NagC/XylR) family.</text>
</comment>
<proteinExistence type="inferred from homology"/>
<dbReference type="InterPro" id="IPR036390">
    <property type="entry name" value="WH_DNA-bd_sf"/>
</dbReference>
<reference evidence="2" key="1">
    <citation type="submission" date="2021-01" db="EMBL/GenBank/DDBJ databases">
        <title>Whole genome shotgun sequence of Actinocatenispora rupis NBRC 107355.</title>
        <authorList>
            <person name="Komaki H."/>
            <person name="Tamura T."/>
        </authorList>
    </citation>
    <scope>NUCLEOTIDE SEQUENCE</scope>
    <source>
        <strain evidence="2">NBRC 107355</strain>
    </source>
</reference>
<organism evidence="2 3">
    <name type="scientific">Actinocatenispora rupis</name>
    <dbReference type="NCBI Taxonomy" id="519421"/>
    <lineage>
        <taxon>Bacteria</taxon>
        <taxon>Bacillati</taxon>
        <taxon>Actinomycetota</taxon>
        <taxon>Actinomycetes</taxon>
        <taxon>Micromonosporales</taxon>
        <taxon>Micromonosporaceae</taxon>
        <taxon>Actinocatenispora</taxon>
    </lineage>
</organism>
<name>A0A8J3JCE7_9ACTN</name>
<keyword evidence="3" id="KW-1185">Reference proteome</keyword>
<dbReference type="Proteomes" id="UP000612808">
    <property type="component" value="Unassembled WGS sequence"/>
</dbReference>
<dbReference type="Gene3D" id="3.30.420.40">
    <property type="match status" value="2"/>
</dbReference>
<dbReference type="AlphaFoldDB" id="A0A8J3JCE7"/>
<dbReference type="PANTHER" id="PTHR18964:SF149">
    <property type="entry name" value="BIFUNCTIONAL UDP-N-ACETYLGLUCOSAMINE 2-EPIMERASE_N-ACETYLMANNOSAMINE KINASE"/>
    <property type="match status" value="1"/>
</dbReference>
<dbReference type="Gene3D" id="1.10.10.10">
    <property type="entry name" value="Winged helix-like DNA-binding domain superfamily/Winged helix DNA-binding domain"/>
    <property type="match status" value="1"/>
</dbReference>
<dbReference type="InterPro" id="IPR000600">
    <property type="entry name" value="ROK"/>
</dbReference>
<dbReference type="RefSeq" id="WP_203658236.1">
    <property type="nucleotide sequence ID" value="NZ_BAAAZM010000009.1"/>
</dbReference>
<evidence type="ECO:0000313" key="3">
    <source>
        <dbReference type="Proteomes" id="UP000612808"/>
    </source>
</evidence>
<comment type="caution">
    <text evidence="2">The sequence shown here is derived from an EMBL/GenBank/DDBJ whole genome shotgun (WGS) entry which is preliminary data.</text>
</comment>
<dbReference type="Pfam" id="PF13412">
    <property type="entry name" value="HTH_24"/>
    <property type="match status" value="1"/>
</dbReference>
<keyword evidence="2" id="KW-0808">Transferase</keyword>
<gene>
    <name evidence="2" type="ORF">Aru02nite_31470</name>
</gene>
<dbReference type="InterPro" id="IPR036388">
    <property type="entry name" value="WH-like_DNA-bd_sf"/>
</dbReference>
<dbReference type="GO" id="GO:0016301">
    <property type="term" value="F:kinase activity"/>
    <property type="evidence" value="ECO:0007669"/>
    <property type="project" value="UniProtKB-KW"/>
</dbReference>
<dbReference type="PANTHER" id="PTHR18964">
    <property type="entry name" value="ROK (REPRESSOR, ORF, KINASE) FAMILY"/>
    <property type="match status" value="1"/>
</dbReference>
<protein>
    <submittedName>
        <fullName evidence="2">Sugar kinase</fullName>
    </submittedName>
</protein>
<evidence type="ECO:0000256" key="1">
    <source>
        <dbReference type="ARBA" id="ARBA00006479"/>
    </source>
</evidence>
<accession>A0A8J3JCE7</accession>